<gene>
    <name evidence="2" type="ORF">EVAR_19622_1</name>
</gene>
<reference evidence="2 3" key="1">
    <citation type="journal article" date="2019" name="Commun. Biol.">
        <title>The bagworm genome reveals a unique fibroin gene that provides high tensile strength.</title>
        <authorList>
            <person name="Kono N."/>
            <person name="Nakamura H."/>
            <person name="Ohtoshi R."/>
            <person name="Tomita M."/>
            <person name="Numata K."/>
            <person name="Arakawa K."/>
        </authorList>
    </citation>
    <scope>NUCLEOTIDE SEQUENCE [LARGE SCALE GENOMIC DNA]</scope>
</reference>
<evidence type="ECO:0000256" key="1">
    <source>
        <dbReference type="SAM" id="MobiDB-lite"/>
    </source>
</evidence>
<proteinExistence type="predicted"/>
<protein>
    <submittedName>
        <fullName evidence="2">Uncharacterized protein</fullName>
    </submittedName>
</protein>
<dbReference type="AlphaFoldDB" id="A0A4C1UG63"/>
<name>A0A4C1UG63_EUMVA</name>
<dbReference type="Proteomes" id="UP000299102">
    <property type="component" value="Unassembled WGS sequence"/>
</dbReference>
<evidence type="ECO:0000313" key="3">
    <source>
        <dbReference type="Proteomes" id="UP000299102"/>
    </source>
</evidence>
<feature type="region of interest" description="Disordered" evidence="1">
    <location>
        <begin position="85"/>
        <end position="110"/>
    </location>
</feature>
<keyword evidence="3" id="KW-1185">Reference proteome</keyword>
<dbReference type="EMBL" id="BGZK01000169">
    <property type="protein sequence ID" value="GBP25140.1"/>
    <property type="molecule type" value="Genomic_DNA"/>
</dbReference>
<organism evidence="2 3">
    <name type="scientific">Eumeta variegata</name>
    <name type="common">Bagworm moth</name>
    <name type="synonym">Eumeta japonica</name>
    <dbReference type="NCBI Taxonomy" id="151549"/>
    <lineage>
        <taxon>Eukaryota</taxon>
        <taxon>Metazoa</taxon>
        <taxon>Ecdysozoa</taxon>
        <taxon>Arthropoda</taxon>
        <taxon>Hexapoda</taxon>
        <taxon>Insecta</taxon>
        <taxon>Pterygota</taxon>
        <taxon>Neoptera</taxon>
        <taxon>Endopterygota</taxon>
        <taxon>Lepidoptera</taxon>
        <taxon>Glossata</taxon>
        <taxon>Ditrysia</taxon>
        <taxon>Tineoidea</taxon>
        <taxon>Psychidae</taxon>
        <taxon>Oiketicinae</taxon>
        <taxon>Eumeta</taxon>
    </lineage>
</organism>
<evidence type="ECO:0000313" key="2">
    <source>
        <dbReference type="EMBL" id="GBP25140.1"/>
    </source>
</evidence>
<accession>A0A4C1UG63</accession>
<dbReference type="OrthoDB" id="7920740at2759"/>
<feature type="compositionally biased region" description="Polar residues" evidence="1">
    <location>
        <begin position="96"/>
        <end position="110"/>
    </location>
</feature>
<comment type="caution">
    <text evidence="2">The sequence shown here is derived from an EMBL/GenBank/DDBJ whole genome shotgun (WGS) entry which is preliminary data.</text>
</comment>
<sequence>MTSYVSQLTETAQKLIGTGFEINDQWIGSLMLAGLQEKFVPMIMAIEHSGININADAIKTKLLDMSTDFEGKSESAFVVKNFHRRNVGNTGDGRINKTQTQSDAGGSRTA</sequence>